<protein>
    <submittedName>
        <fullName evidence="1">Uncharacterized protein</fullName>
    </submittedName>
</protein>
<dbReference type="Proteomes" id="UP000002333">
    <property type="component" value="Chromosome"/>
</dbReference>
<dbReference type="EMBL" id="CP001083">
    <property type="protein sequence ID" value="ACQ55172.1"/>
    <property type="molecule type" value="Genomic_DNA"/>
</dbReference>
<dbReference type="RefSeq" id="WP_012047620.1">
    <property type="nucleotide sequence ID" value="NC_012658.1"/>
</dbReference>
<dbReference type="EMBL" id="CP001083">
    <property type="protein sequence ID" value="ACQ51976.1"/>
    <property type="molecule type" value="Genomic_DNA"/>
</dbReference>
<proteinExistence type="predicted"/>
<gene>
    <name evidence="3" type="ordered locus">CLJ_B1376</name>
    <name evidence="2" type="ordered locus">CLJ_B1794</name>
    <name evidence="1" type="ordered locus">CLJ_B1884</name>
</gene>
<reference evidence="1 4" key="1">
    <citation type="journal article" date="2007" name="PLoS ONE">
        <title>Analysis of the neurotoxin complex genes in Clostridium botulinum A1-A4 and B1 strains: BoNT/A3, /Ba4 and /B1 clusters are located within plasmids.</title>
        <authorList>
            <person name="Smith T.J."/>
            <person name="Hill K.K."/>
            <person name="Foley B.T."/>
            <person name="Detter J.C."/>
            <person name="Munk A.C."/>
            <person name="Bruce D.C."/>
            <person name="Doggett N.A."/>
            <person name="Smith L.A."/>
            <person name="Marks J.D."/>
            <person name="Xie G."/>
            <person name="Brettin T.S."/>
        </authorList>
    </citation>
    <scope>NUCLEOTIDE SEQUENCE [LARGE SCALE GENOMIC DNA]</scope>
    <source>
        <strain evidence="1">657</strain>
        <strain evidence="4">657 / Type Ba4</strain>
    </source>
</reference>
<sequence length="90" mass="10743">MIDLKVKLTLSNYFNMSDKFNKLSKEFLERQKIIDEIKEYIIREEFQGNTEMDLANNIELIEREVNGECYLESLKKCGEREILNFLKNMG</sequence>
<name>A0A3F2ZZ08_CLOB6</name>
<dbReference type="GeneID" id="5185962"/>
<evidence type="ECO:0000313" key="4">
    <source>
        <dbReference type="Proteomes" id="UP000002333"/>
    </source>
</evidence>
<evidence type="ECO:0000313" key="3">
    <source>
        <dbReference type="EMBL" id="ACQ55172.1"/>
    </source>
</evidence>
<dbReference type="AlphaFoldDB" id="A0A3F2ZZ08"/>
<organism evidence="1 4">
    <name type="scientific">Clostridium botulinum (strain 657 / Type Ba4)</name>
    <dbReference type="NCBI Taxonomy" id="515621"/>
    <lineage>
        <taxon>Bacteria</taxon>
        <taxon>Bacillati</taxon>
        <taxon>Bacillota</taxon>
        <taxon>Clostridia</taxon>
        <taxon>Eubacteriales</taxon>
        <taxon>Clostridiaceae</taxon>
        <taxon>Clostridium</taxon>
    </lineage>
</organism>
<evidence type="ECO:0000313" key="1">
    <source>
        <dbReference type="EMBL" id="ACQ51976.1"/>
    </source>
</evidence>
<dbReference type="KEGG" id="cbi:CLJ_B1794"/>
<dbReference type="EMBL" id="CP001083">
    <property type="protein sequence ID" value="ACQ52631.1"/>
    <property type="molecule type" value="Genomic_DNA"/>
</dbReference>
<evidence type="ECO:0000313" key="2">
    <source>
        <dbReference type="EMBL" id="ACQ52631.1"/>
    </source>
</evidence>
<reference evidence="4" key="2">
    <citation type="submission" date="2008-05" db="EMBL/GenBank/DDBJ databases">
        <title>Genome sequence of Clostridium botulinum Ba4 strain 657.</title>
        <authorList>
            <person name="Shrivastava S."/>
            <person name="Brown J.L."/>
            <person name="Bruce D."/>
            <person name="Detter C."/>
            <person name="Munk C."/>
            <person name="Smith L.A."/>
            <person name="Smith T.J."/>
            <person name="Sutton G."/>
            <person name="Brettin T.S."/>
        </authorList>
    </citation>
    <scope>NUCLEOTIDE SEQUENCE [LARGE SCALE GENOMIC DNA]</scope>
    <source>
        <strain evidence="3">657</strain>
        <strain evidence="4">657 / Type Ba4</strain>
    </source>
</reference>
<dbReference type="KEGG" id="cbi:CLJ_B1884"/>
<accession>A0A3F2ZZ08</accession>
<reference evidence="1" key="3">
    <citation type="submission" date="2009-08" db="EMBL/GenBank/DDBJ databases">
        <title>Genome sequence of Clostridium botulinum Ba4 strain 657.</title>
        <authorList>
            <person name="Shrivastava S."/>
            <person name="Brown J.L."/>
            <person name="Bruce D."/>
            <person name="Detter C."/>
            <person name="Munk C."/>
            <person name="Smith L.A."/>
            <person name="Smith T.J."/>
            <person name="Sutton G."/>
            <person name="Brettin T.S."/>
        </authorList>
    </citation>
    <scope>NUCLEOTIDE SEQUENCE</scope>
    <source>
        <strain evidence="1">657</strain>
        <strain evidence="4">657 / Type Ba4</strain>
    </source>
</reference>
<dbReference type="KEGG" id="cbi:CLJ_B1376"/>